<dbReference type="InterPro" id="IPR014729">
    <property type="entry name" value="Rossmann-like_a/b/a_fold"/>
</dbReference>
<dbReference type="Proteomes" id="UP000199492">
    <property type="component" value="Unassembled WGS sequence"/>
</dbReference>
<proteinExistence type="inferred from homology"/>
<organism evidence="3 4">
    <name type="scientific">Winogradskyella thalassocola</name>
    <dbReference type="NCBI Taxonomy" id="262004"/>
    <lineage>
        <taxon>Bacteria</taxon>
        <taxon>Pseudomonadati</taxon>
        <taxon>Bacteroidota</taxon>
        <taxon>Flavobacteriia</taxon>
        <taxon>Flavobacteriales</taxon>
        <taxon>Flavobacteriaceae</taxon>
        <taxon>Winogradskyella</taxon>
    </lineage>
</organism>
<feature type="domain" description="UspA" evidence="2">
    <location>
        <begin position="1"/>
        <end position="144"/>
    </location>
</feature>
<dbReference type="PRINTS" id="PR01438">
    <property type="entry name" value="UNVRSLSTRESS"/>
</dbReference>
<evidence type="ECO:0000259" key="2">
    <source>
        <dbReference type="Pfam" id="PF00582"/>
    </source>
</evidence>
<dbReference type="STRING" id="262004.SAMN04489796_1011095"/>
<dbReference type="InterPro" id="IPR006016">
    <property type="entry name" value="UspA"/>
</dbReference>
<protein>
    <submittedName>
        <fullName evidence="3">Nucleotide-binding universal stress protein, UspA family</fullName>
    </submittedName>
</protein>
<dbReference type="RefSeq" id="WP_092466540.1">
    <property type="nucleotide sequence ID" value="NZ_FNCZ01000001.1"/>
</dbReference>
<evidence type="ECO:0000256" key="1">
    <source>
        <dbReference type="ARBA" id="ARBA00008791"/>
    </source>
</evidence>
<accession>A0A1G7YPB8</accession>
<dbReference type="EMBL" id="FNCZ01000001">
    <property type="protein sequence ID" value="SDG98363.1"/>
    <property type="molecule type" value="Genomic_DNA"/>
</dbReference>
<dbReference type="InterPro" id="IPR006015">
    <property type="entry name" value="Universal_stress_UspA"/>
</dbReference>
<dbReference type="CDD" id="cd00293">
    <property type="entry name" value="USP-like"/>
    <property type="match status" value="1"/>
</dbReference>
<dbReference type="Pfam" id="PF00582">
    <property type="entry name" value="Usp"/>
    <property type="match status" value="1"/>
</dbReference>
<dbReference type="PANTHER" id="PTHR46268:SF6">
    <property type="entry name" value="UNIVERSAL STRESS PROTEIN UP12"/>
    <property type="match status" value="1"/>
</dbReference>
<dbReference type="OrthoDB" id="9788959at2"/>
<evidence type="ECO:0000313" key="4">
    <source>
        <dbReference type="Proteomes" id="UP000199492"/>
    </source>
</evidence>
<dbReference type="AlphaFoldDB" id="A0A1G7YPB8"/>
<dbReference type="Gene3D" id="3.40.50.620">
    <property type="entry name" value="HUPs"/>
    <property type="match status" value="2"/>
</dbReference>
<sequence length="278" mass="32258">MRHHILLPTDFSDNSWAAINYTLKLYANEPCTFYFLHAWSFANQTSRTYITSHFIDIKKEEAKHQLIDLKNKIEAESTNPKHKFETIYSTEPLLNTIESTIKEFDISLIVMGTKGATGAKEFIFGSNTVNIINKIRLCPVLVIPDAYDFVKPEQIAFPTDFNRFYGDELESLLQLTQLYNSKIRVLHINVKDNLTEKQNYNLAMLKAYIEDCPSCVDWRPNFGSKEQTITDFIKELDISILAMINYKHSFIENFLNEPVIQKIGFHTIIPFLVIPEFK</sequence>
<keyword evidence="4" id="KW-1185">Reference proteome</keyword>
<dbReference type="PANTHER" id="PTHR46268">
    <property type="entry name" value="STRESS RESPONSE PROTEIN NHAX"/>
    <property type="match status" value="1"/>
</dbReference>
<reference evidence="4" key="1">
    <citation type="submission" date="2016-10" db="EMBL/GenBank/DDBJ databases">
        <authorList>
            <person name="Varghese N."/>
            <person name="Submissions S."/>
        </authorList>
    </citation>
    <scope>NUCLEOTIDE SEQUENCE [LARGE SCALE GENOMIC DNA]</scope>
    <source>
        <strain evidence="4">DSM 15363</strain>
    </source>
</reference>
<comment type="similarity">
    <text evidence="1">Belongs to the universal stress protein A family.</text>
</comment>
<evidence type="ECO:0000313" key="3">
    <source>
        <dbReference type="EMBL" id="SDG98363.1"/>
    </source>
</evidence>
<name>A0A1G7YPB8_9FLAO</name>
<gene>
    <name evidence="3" type="ORF">SAMN04489796_1011095</name>
</gene>
<dbReference type="SUPFAM" id="SSF52402">
    <property type="entry name" value="Adenine nucleotide alpha hydrolases-like"/>
    <property type="match status" value="2"/>
</dbReference>